<comment type="caution">
    <text evidence="2">The sequence shown here is derived from an EMBL/GenBank/DDBJ whole genome shotgun (WGS) entry which is preliminary data.</text>
</comment>
<accession>A0A0F8WVP4</accession>
<dbReference type="AlphaFoldDB" id="A0A0F8WVP4"/>
<sequence length="51" mass="5703">MKTTRKETDDRPRRNQQFLPIGKAGFTLIELLVVIAIIALLVSILLPSLAK</sequence>
<evidence type="ECO:0008006" key="3">
    <source>
        <dbReference type="Google" id="ProtNLM"/>
    </source>
</evidence>
<organism evidence="2">
    <name type="scientific">marine sediment metagenome</name>
    <dbReference type="NCBI Taxonomy" id="412755"/>
    <lineage>
        <taxon>unclassified sequences</taxon>
        <taxon>metagenomes</taxon>
        <taxon>ecological metagenomes</taxon>
    </lineage>
</organism>
<reference evidence="2" key="1">
    <citation type="journal article" date="2015" name="Nature">
        <title>Complex archaea that bridge the gap between prokaryotes and eukaryotes.</title>
        <authorList>
            <person name="Spang A."/>
            <person name="Saw J.H."/>
            <person name="Jorgensen S.L."/>
            <person name="Zaremba-Niedzwiedzka K."/>
            <person name="Martijn J."/>
            <person name="Lind A.E."/>
            <person name="van Eijk R."/>
            <person name="Schleper C."/>
            <person name="Guy L."/>
            <person name="Ettema T.J."/>
        </authorList>
    </citation>
    <scope>NUCLEOTIDE SEQUENCE</scope>
</reference>
<dbReference type="PROSITE" id="PS00409">
    <property type="entry name" value="PROKAR_NTER_METHYL"/>
    <property type="match status" value="1"/>
</dbReference>
<dbReference type="Pfam" id="PF07963">
    <property type="entry name" value="N_methyl"/>
    <property type="match status" value="1"/>
</dbReference>
<dbReference type="NCBIfam" id="TIGR02532">
    <property type="entry name" value="IV_pilin_GFxxxE"/>
    <property type="match status" value="1"/>
</dbReference>
<protein>
    <recommendedName>
        <fullName evidence="3">Type II secretion system protein GspG C-terminal domain-containing protein</fullName>
    </recommendedName>
</protein>
<name>A0A0F8WVP4_9ZZZZ</name>
<dbReference type="EMBL" id="LAZR01062755">
    <property type="protein sequence ID" value="KKK60877.1"/>
    <property type="molecule type" value="Genomic_DNA"/>
</dbReference>
<feature type="non-terminal residue" evidence="2">
    <location>
        <position position="51"/>
    </location>
</feature>
<dbReference type="InterPro" id="IPR012902">
    <property type="entry name" value="N_methyl_site"/>
</dbReference>
<dbReference type="Gene3D" id="3.30.700.10">
    <property type="entry name" value="Glycoprotein, Type 4 Pilin"/>
    <property type="match status" value="1"/>
</dbReference>
<dbReference type="InterPro" id="IPR045584">
    <property type="entry name" value="Pilin-like"/>
</dbReference>
<gene>
    <name evidence="2" type="ORF">LCGC14_3019980</name>
</gene>
<feature type="transmembrane region" description="Helical" evidence="1">
    <location>
        <begin position="21"/>
        <end position="46"/>
    </location>
</feature>
<dbReference type="SUPFAM" id="SSF54523">
    <property type="entry name" value="Pili subunits"/>
    <property type="match status" value="1"/>
</dbReference>
<keyword evidence="1" id="KW-0472">Membrane</keyword>
<keyword evidence="1" id="KW-0812">Transmembrane</keyword>
<evidence type="ECO:0000256" key="1">
    <source>
        <dbReference type="SAM" id="Phobius"/>
    </source>
</evidence>
<keyword evidence="1" id="KW-1133">Transmembrane helix</keyword>
<evidence type="ECO:0000313" key="2">
    <source>
        <dbReference type="EMBL" id="KKK60877.1"/>
    </source>
</evidence>
<proteinExistence type="predicted"/>